<keyword evidence="2" id="KW-0812">Transmembrane</keyword>
<dbReference type="InterPro" id="IPR037847">
    <property type="entry name" value="GRAMDC4"/>
</dbReference>
<dbReference type="Proteomes" id="UP000076532">
    <property type="component" value="Unassembled WGS sequence"/>
</dbReference>
<proteinExistence type="predicted"/>
<keyword evidence="2" id="KW-0472">Membrane</keyword>
<dbReference type="AlphaFoldDB" id="A0A166U6J7"/>
<dbReference type="Pfam" id="PF11696">
    <property type="entry name" value="DUF3292"/>
    <property type="match status" value="1"/>
</dbReference>
<feature type="region of interest" description="Disordered" evidence="1">
    <location>
        <begin position="151"/>
        <end position="191"/>
    </location>
</feature>
<keyword evidence="4" id="KW-1185">Reference proteome</keyword>
<keyword evidence="2" id="KW-1133">Transmembrane helix</keyword>
<evidence type="ECO:0000313" key="3">
    <source>
        <dbReference type="EMBL" id="KZP31369.1"/>
    </source>
</evidence>
<name>A0A166U6J7_9AGAM</name>
<dbReference type="OrthoDB" id="1708389at2759"/>
<evidence type="ECO:0000256" key="2">
    <source>
        <dbReference type="SAM" id="Phobius"/>
    </source>
</evidence>
<feature type="transmembrane region" description="Helical" evidence="2">
    <location>
        <begin position="54"/>
        <end position="76"/>
    </location>
</feature>
<dbReference type="GO" id="GO:0006915">
    <property type="term" value="P:apoptotic process"/>
    <property type="evidence" value="ECO:0007669"/>
    <property type="project" value="InterPro"/>
</dbReference>
<dbReference type="InterPro" id="IPR021709">
    <property type="entry name" value="DUF3292"/>
</dbReference>
<protein>
    <submittedName>
        <fullName evidence="3">Uncharacterized protein</fullName>
    </submittedName>
</protein>
<feature type="region of interest" description="Disordered" evidence="1">
    <location>
        <begin position="306"/>
        <end position="326"/>
    </location>
</feature>
<dbReference type="EMBL" id="KV417490">
    <property type="protein sequence ID" value="KZP31369.1"/>
    <property type="molecule type" value="Genomic_DNA"/>
</dbReference>
<feature type="transmembrane region" description="Helical" evidence="2">
    <location>
        <begin position="223"/>
        <end position="244"/>
    </location>
</feature>
<dbReference type="STRING" id="436010.A0A166U6J7"/>
<evidence type="ECO:0000313" key="4">
    <source>
        <dbReference type="Proteomes" id="UP000076532"/>
    </source>
</evidence>
<sequence length="502" mass="56044">MIPSLPPAPLPAPPFSLGRLRVTSQRLYLAVQPAYGPFFSTLARLATWKDRSQSLLFCAMFWTLWWYNLLLPALFLRTFYALIRRKIFSYPTVRELRERRAEVARASVFGDEVQARLMPSSPFGLTELWRIFKVFNKPKVDKAKDVIKESSNAKGKGKYKDSTSPEKTDSQPTREAPTVLDGSEESSLDTDSKRAILQSMAEIADLHERVKNIAIWRRPASSYFYSGIVLSLAILTFVLPAKYIAKLGCAIGGFMFWHVTPVLAAMSAADRSRMPPALDDVPTDSDYAMDLISQRVASGLHVKPTPLQRSKRTKMRSSETGGDDTFSVTSKEVKSIDWKRWGDRAALGKAAFARTPFGKATLGPAWSDDEKRLYTGTDWRQTGTWPPRNPLIPASILLHGAPTPRIETHTFPAHGKAGPGLITVTSSTLYFTPLISASAIITIPFSDLRGIKKTGILKGLSIRWTETEGASTEKEEKFMWVGDRDELFARLIGPGGRRWLKV</sequence>
<dbReference type="PANTHER" id="PTHR37402">
    <property type="entry name" value="GRAM DOMAIN-CONTAINING PROTEIN 4"/>
    <property type="match status" value="1"/>
</dbReference>
<reference evidence="3 4" key="1">
    <citation type="journal article" date="2016" name="Mol. Biol. Evol.">
        <title>Comparative Genomics of Early-Diverging Mushroom-Forming Fungi Provides Insights into the Origins of Lignocellulose Decay Capabilities.</title>
        <authorList>
            <person name="Nagy L.G."/>
            <person name="Riley R."/>
            <person name="Tritt A."/>
            <person name="Adam C."/>
            <person name="Daum C."/>
            <person name="Floudas D."/>
            <person name="Sun H."/>
            <person name="Yadav J.S."/>
            <person name="Pangilinan J."/>
            <person name="Larsson K.H."/>
            <person name="Matsuura K."/>
            <person name="Barry K."/>
            <person name="Labutti K."/>
            <person name="Kuo R."/>
            <person name="Ohm R.A."/>
            <person name="Bhattacharya S.S."/>
            <person name="Shirouzu T."/>
            <person name="Yoshinaga Y."/>
            <person name="Martin F.M."/>
            <person name="Grigoriev I.V."/>
            <person name="Hibbett D.S."/>
        </authorList>
    </citation>
    <scope>NUCLEOTIDE SEQUENCE [LARGE SCALE GENOMIC DNA]</scope>
    <source>
        <strain evidence="3 4">CBS 109695</strain>
    </source>
</reference>
<feature type="compositionally biased region" description="Basic and acidic residues" evidence="1">
    <location>
        <begin position="158"/>
        <end position="169"/>
    </location>
</feature>
<accession>A0A166U6J7</accession>
<organism evidence="3 4">
    <name type="scientific">Athelia psychrophila</name>
    <dbReference type="NCBI Taxonomy" id="1759441"/>
    <lineage>
        <taxon>Eukaryota</taxon>
        <taxon>Fungi</taxon>
        <taxon>Dikarya</taxon>
        <taxon>Basidiomycota</taxon>
        <taxon>Agaricomycotina</taxon>
        <taxon>Agaricomycetes</taxon>
        <taxon>Agaricomycetidae</taxon>
        <taxon>Atheliales</taxon>
        <taxon>Atheliaceae</taxon>
        <taxon>Athelia</taxon>
    </lineage>
</organism>
<gene>
    <name evidence="3" type="ORF">FIBSPDRAFT_49641</name>
</gene>
<dbReference type="PANTHER" id="PTHR37402:SF1">
    <property type="entry name" value="GRAM DOMAIN-CONTAINING PROTEIN 4"/>
    <property type="match status" value="1"/>
</dbReference>
<evidence type="ECO:0000256" key="1">
    <source>
        <dbReference type="SAM" id="MobiDB-lite"/>
    </source>
</evidence>